<proteinExistence type="predicted"/>
<dbReference type="PATRIC" id="fig|1548749.3.peg.2207"/>
<dbReference type="OrthoDB" id="465874at2"/>
<dbReference type="Gene3D" id="1.20.1540.10">
    <property type="entry name" value="Rhomboid-like"/>
    <property type="match status" value="1"/>
</dbReference>
<dbReference type="PANTHER" id="PTHR43731">
    <property type="entry name" value="RHOMBOID PROTEASE"/>
    <property type="match status" value="1"/>
</dbReference>
<dbReference type="AlphaFoldDB" id="A0A137RGA3"/>
<dbReference type="RefSeq" id="WP_062622484.1">
    <property type="nucleotide sequence ID" value="NZ_JRWG01000006.1"/>
</dbReference>
<dbReference type="InterPro" id="IPR022764">
    <property type="entry name" value="Peptidase_S54_rhomboid_dom"/>
</dbReference>
<feature type="transmembrane region" description="Helical" evidence="5">
    <location>
        <begin position="92"/>
        <end position="108"/>
    </location>
</feature>
<dbReference type="Proteomes" id="UP000070138">
    <property type="component" value="Unassembled WGS sequence"/>
</dbReference>
<reference evidence="8" key="1">
    <citation type="submission" date="2014-10" db="EMBL/GenBank/DDBJ databases">
        <title>Genome sequencing of Vitellibacter sp. D-24.</title>
        <authorList>
            <person name="Thevarajoo S."/>
            <person name="Selvaratnam C."/>
            <person name="Goh K.M."/>
            <person name="Chong C.S."/>
        </authorList>
    </citation>
    <scope>NUCLEOTIDE SEQUENCE [LARGE SCALE GENOMIC DNA]</scope>
    <source>
        <strain evidence="8">D-24</strain>
    </source>
</reference>
<keyword evidence="3 5" id="KW-1133">Transmembrane helix</keyword>
<dbReference type="InterPro" id="IPR050925">
    <property type="entry name" value="Rhomboid_protease_S54"/>
</dbReference>
<comment type="caution">
    <text evidence="7">The sequence shown here is derived from an EMBL/GenBank/DDBJ whole genome shotgun (WGS) entry which is preliminary data.</text>
</comment>
<accession>A0A137RGA3</accession>
<keyword evidence="8" id="KW-1185">Reference proteome</keyword>
<gene>
    <name evidence="7" type="ORF">LS48_10485</name>
</gene>
<organism evidence="7 8">
    <name type="scientific">Aequorivita aquimaris</name>
    <dbReference type="NCBI Taxonomy" id="1548749"/>
    <lineage>
        <taxon>Bacteria</taxon>
        <taxon>Pseudomonadati</taxon>
        <taxon>Bacteroidota</taxon>
        <taxon>Flavobacteriia</taxon>
        <taxon>Flavobacteriales</taxon>
        <taxon>Flavobacteriaceae</taxon>
        <taxon>Aequorivita</taxon>
    </lineage>
</organism>
<feature type="transmembrane region" description="Helical" evidence="5">
    <location>
        <begin position="13"/>
        <end position="31"/>
    </location>
</feature>
<dbReference type="EMBL" id="JRWG01000006">
    <property type="protein sequence ID" value="KXN98513.1"/>
    <property type="molecule type" value="Genomic_DNA"/>
</dbReference>
<feature type="transmembrane region" description="Helical" evidence="5">
    <location>
        <begin position="114"/>
        <end position="132"/>
    </location>
</feature>
<evidence type="ECO:0000259" key="6">
    <source>
        <dbReference type="Pfam" id="PF01694"/>
    </source>
</evidence>
<evidence type="ECO:0000256" key="3">
    <source>
        <dbReference type="ARBA" id="ARBA00022989"/>
    </source>
</evidence>
<sequence length="260" mass="30122">MSQQNQLKFSPEVFGYPLLFVLVLWIVYWFEARFNINFNPYGIYPRTVSGLRGIIFSPFIHGSLKHLFNNSVPLFVLTAALFYFYRDIRWKVLLLGLLFTGIATWAIGRPSLHIGASGVVYLLASFLFFKGIFSKQYQLTALALAVVFLYGGMLWYVFPVNPDISWEGHLSGFFVGLVFAFLFKGNPIERKKYEWERDDYVPENDPFLQQFDENGNFIELPKEPVENPVPSSIKEKLAEENRKVVKIVYSLKKKDKDKSK</sequence>
<keyword evidence="2 5" id="KW-0812">Transmembrane</keyword>
<reference evidence="7 8" key="2">
    <citation type="journal article" date="2016" name="Int. J. Syst. Evol. Microbiol.">
        <title>Vitellibacter aquimaris sp. nov., a marine bacterium isolated from seawater.</title>
        <authorList>
            <person name="Thevarajoo S."/>
            <person name="Selvaratnam C."/>
            <person name="Goh K.M."/>
            <person name="Hong K.W."/>
            <person name="Chan X.Y."/>
            <person name="Chan K.G."/>
            <person name="Chong C.S."/>
        </authorList>
    </citation>
    <scope>NUCLEOTIDE SEQUENCE [LARGE SCALE GENOMIC DNA]</scope>
    <source>
        <strain evidence="7 8">D-24</strain>
    </source>
</reference>
<feature type="transmembrane region" description="Helical" evidence="5">
    <location>
        <begin position="67"/>
        <end position="85"/>
    </location>
</feature>
<evidence type="ECO:0000256" key="4">
    <source>
        <dbReference type="ARBA" id="ARBA00023136"/>
    </source>
</evidence>
<evidence type="ECO:0000256" key="2">
    <source>
        <dbReference type="ARBA" id="ARBA00022692"/>
    </source>
</evidence>
<feature type="domain" description="Peptidase S54 rhomboid" evidence="6">
    <location>
        <begin position="53"/>
        <end position="183"/>
    </location>
</feature>
<keyword evidence="4 5" id="KW-0472">Membrane</keyword>
<dbReference type="SUPFAM" id="SSF144091">
    <property type="entry name" value="Rhomboid-like"/>
    <property type="match status" value="1"/>
</dbReference>
<dbReference type="Pfam" id="PF01694">
    <property type="entry name" value="Rhomboid"/>
    <property type="match status" value="1"/>
</dbReference>
<dbReference type="GO" id="GO:0004252">
    <property type="term" value="F:serine-type endopeptidase activity"/>
    <property type="evidence" value="ECO:0007669"/>
    <property type="project" value="InterPro"/>
</dbReference>
<feature type="transmembrane region" description="Helical" evidence="5">
    <location>
        <begin position="164"/>
        <end position="183"/>
    </location>
</feature>
<dbReference type="PANTHER" id="PTHR43731:SF9">
    <property type="entry name" value="SLR1461 PROTEIN"/>
    <property type="match status" value="1"/>
</dbReference>
<feature type="transmembrane region" description="Helical" evidence="5">
    <location>
        <begin position="139"/>
        <end position="158"/>
    </location>
</feature>
<dbReference type="GO" id="GO:0016020">
    <property type="term" value="C:membrane"/>
    <property type="evidence" value="ECO:0007669"/>
    <property type="project" value="UniProtKB-SubCell"/>
</dbReference>
<evidence type="ECO:0000313" key="7">
    <source>
        <dbReference type="EMBL" id="KXN98513.1"/>
    </source>
</evidence>
<name>A0A137RGA3_9FLAO</name>
<dbReference type="STRING" id="1548749.LS48_10485"/>
<evidence type="ECO:0000313" key="8">
    <source>
        <dbReference type="Proteomes" id="UP000070138"/>
    </source>
</evidence>
<evidence type="ECO:0000256" key="1">
    <source>
        <dbReference type="ARBA" id="ARBA00004141"/>
    </source>
</evidence>
<protein>
    <submittedName>
        <fullName evidence="7">Membrane protein</fullName>
    </submittedName>
</protein>
<dbReference type="InterPro" id="IPR035952">
    <property type="entry name" value="Rhomboid-like_sf"/>
</dbReference>
<evidence type="ECO:0000256" key="5">
    <source>
        <dbReference type="SAM" id="Phobius"/>
    </source>
</evidence>
<comment type="subcellular location">
    <subcellularLocation>
        <location evidence="1">Membrane</location>
        <topology evidence="1">Multi-pass membrane protein</topology>
    </subcellularLocation>
</comment>